<evidence type="ECO:0000313" key="2">
    <source>
        <dbReference type="Proteomes" id="UP001066276"/>
    </source>
</evidence>
<dbReference type="Proteomes" id="UP001066276">
    <property type="component" value="Chromosome 11"/>
</dbReference>
<dbReference type="AlphaFoldDB" id="A0AAV7LDC6"/>
<comment type="caution">
    <text evidence="1">The sequence shown here is derived from an EMBL/GenBank/DDBJ whole genome shotgun (WGS) entry which is preliminary data.</text>
</comment>
<protein>
    <submittedName>
        <fullName evidence="1">Uncharacterized protein</fullName>
    </submittedName>
</protein>
<name>A0AAV7LDC6_PLEWA</name>
<proteinExistence type="predicted"/>
<evidence type="ECO:0000313" key="1">
    <source>
        <dbReference type="EMBL" id="KAJ1089123.1"/>
    </source>
</evidence>
<accession>A0AAV7LDC6</accession>
<sequence>MKAYARAIITKFFFKQNSDKEDQDELLDWAVSQLQVTLAAAIRPGGSRQALRALQAQIINSRFRLLEILMEKVAASYVKIKTLQYEYGDQVGQVQAHQISYKKAGHMIEHIIGIDGVACTTSHTISEQFA</sequence>
<keyword evidence="2" id="KW-1185">Reference proteome</keyword>
<dbReference type="EMBL" id="JANPWB010000015">
    <property type="protein sequence ID" value="KAJ1089123.1"/>
    <property type="molecule type" value="Genomic_DNA"/>
</dbReference>
<gene>
    <name evidence="1" type="ORF">NDU88_002275</name>
</gene>
<organism evidence="1 2">
    <name type="scientific">Pleurodeles waltl</name>
    <name type="common">Iberian ribbed newt</name>
    <dbReference type="NCBI Taxonomy" id="8319"/>
    <lineage>
        <taxon>Eukaryota</taxon>
        <taxon>Metazoa</taxon>
        <taxon>Chordata</taxon>
        <taxon>Craniata</taxon>
        <taxon>Vertebrata</taxon>
        <taxon>Euteleostomi</taxon>
        <taxon>Amphibia</taxon>
        <taxon>Batrachia</taxon>
        <taxon>Caudata</taxon>
        <taxon>Salamandroidea</taxon>
        <taxon>Salamandridae</taxon>
        <taxon>Pleurodelinae</taxon>
        <taxon>Pleurodeles</taxon>
    </lineage>
</organism>
<reference evidence="1" key="1">
    <citation type="journal article" date="2022" name="bioRxiv">
        <title>Sequencing and chromosome-scale assembly of the giantPleurodeles waltlgenome.</title>
        <authorList>
            <person name="Brown T."/>
            <person name="Elewa A."/>
            <person name="Iarovenko S."/>
            <person name="Subramanian E."/>
            <person name="Araus A.J."/>
            <person name="Petzold A."/>
            <person name="Susuki M."/>
            <person name="Suzuki K.-i.T."/>
            <person name="Hayashi T."/>
            <person name="Toyoda A."/>
            <person name="Oliveira C."/>
            <person name="Osipova E."/>
            <person name="Leigh N.D."/>
            <person name="Simon A."/>
            <person name="Yun M.H."/>
        </authorList>
    </citation>
    <scope>NUCLEOTIDE SEQUENCE</scope>
    <source>
        <strain evidence="1">20211129_DDA</strain>
        <tissue evidence="1">Liver</tissue>
    </source>
</reference>